<dbReference type="EMBL" id="JAALFG010000001">
    <property type="protein sequence ID" value="NGP16700.1"/>
    <property type="molecule type" value="Genomic_DNA"/>
</dbReference>
<dbReference type="RefSeq" id="WP_164532941.1">
    <property type="nucleotide sequence ID" value="NZ_JAALFG010000001.1"/>
</dbReference>
<name>A0A6M1SHR1_9HYPH</name>
<organism evidence="1 2">
    <name type="scientific">Devosia aurantiaca</name>
    <dbReference type="NCBI Taxonomy" id="2714858"/>
    <lineage>
        <taxon>Bacteria</taxon>
        <taxon>Pseudomonadati</taxon>
        <taxon>Pseudomonadota</taxon>
        <taxon>Alphaproteobacteria</taxon>
        <taxon>Hyphomicrobiales</taxon>
        <taxon>Devosiaceae</taxon>
        <taxon>Devosia</taxon>
    </lineage>
</organism>
<reference evidence="1 2" key="2">
    <citation type="submission" date="2020-03" db="EMBL/GenBank/DDBJ databases">
        <title>Devosia chinhatensis sp. nov., isolated from a hexachlorocyclohexane (HCH) dump site in India.</title>
        <authorList>
            <person name="Kumar M."/>
            <person name="Lal R."/>
        </authorList>
    </citation>
    <scope>NUCLEOTIDE SEQUENCE [LARGE SCALE GENOMIC DNA]</scope>
    <source>
        <strain evidence="1 2">H239</strain>
    </source>
</reference>
<sequence length="62" mass="6687">MGRRGSPVMAELGHRIDRMHEALDALTLSSGEPVYFNGCGQLPHDILVAVQANGPADKRRSS</sequence>
<accession>A0A6M1SHR1</accession>
<keyword evidence="2" id="KW-1185">Reference proteome</keyword>
<evidence type="ECO:0000313" key="2">
    <source>
        <dbReference type="Proteomes" id="UP000474802"/>
    </source>
</evidence>
<dbReference type="AlphaFoldDB" id="A0A6M1SHR1"/>
<protein>
    <submittedName>
        <fullName evidence="1">Uncharacterized protein</fullName>
    </submittedName>
</protein>
<gene>
    <name evidence="1" type="ORF">G5575_02435</name>
</gene>
<reference evidence="1 2" key="1">
    <citation type="submission" date="2020-02" db="EMBL/GenBank/DDBJ databases">
        <authorList>
            <person name="Khan S.A."/>
            <person name="Jeon C.O."/>
            <person name="Chun B.H."/>
        </authorList>
    </citation>
    <scope>NUCLEOTIDE SEQUENCE [LARGE SCALE GENOMIC DNA]</scope>
    <source>
        <strain evidence="1 2">H239</strain>
    </source>
</reference>
<comment type="caution">
    <text evidence="1">The sequence shown here is derived from an EMBL/GenBank/DDBJ whole genome shotgun (WGS) entry which is preliminary data.</text>
</comment>
<dbReference type="Proteomes" id="UP000474802">
    <property type="component" value="Unassembled WGS sequence"/>
</dbReference>
<evidence type="ECO:0000313" key="1">
    <source>
        <dbReference type="EMBL" id="NGP16700.1"/>
    </source>
</evidence>
<proteinExistence type="predicted"/>